<reference evidence="3" key="1">
    <citation type="submission" date="2021-04" db="EMBL/GenBank/DDBJ databases">
        <title>Draft Genome Sequence of Pandoravirus japonicus, Isolated from the Sabaishi River of Niigata, Japan.</title>
        <authorList>
            <person name="Hosokawa N."/>
            <person name="Takahashi H."/>
            <person name="Aoki K."/>
            <person name="Takemura M."/>
        </authorList>
    </citation>
    <scope>NUCLEOTIDE SEQUENCE</scope>
</reference>
<accession>A0A811BLB5</accession>
<keyword evidence="2" id="KW-0812">Transmembrane</keyword>
<keyword evidence="2" id="KW-0472">Membrane</keyword>
<dbReference type="EMBL" id="LC625835">
    <property type="protein sequence ID" value="BCU02749.1"/>
    <property type="molecule type" value="Genomic_DNA"/>
</dbReference>
<keyword evidence="2" id="KW-1133">Transmembrane helix</keyword>
<evidence type="ECO:0000313" key="3">
    <source>
        <dbReference type="EMBL" id="BCU02749.1"/>
    </source>
</evidence>
<dbReference type="Proteomes" id="UP001253637">
    <property type="component" value="Segment"/>
</dbReference>
<name>A0A811BLB5_9VIRU</name>
<protein>
    <recommendedName>
        <fullName evidence="5">Transmembrane protein</fullName>
    </recommendedName>
</protein>
<evidence type="ECO:0000313" key="4">
    <source>
        <dbReference type="Proteomes" id="UP001253637"/>
    </source>
</evidence>
<evidence type="ECO:0000256" key="2">
    <source>
        <dbReference type="SAM" id="Phobius"/>
    </source>
</evidence>
<organism evidence="3 4">
    <name type="scientific">Pandoravirus japonicus</name>
    <dbReference type="NCBI Taxonomy" id="2823154"/>
    <lineage>
        <taxon>Viruses</taxon>
        <taxon>Pandoravirus</taxon>
    </lineage>
</organism>
<feature type="region of interest" description="Disordered" evidence="1">
    <location>
        <begin position="131"/>
        <end position="174"/>
    </location>
</feature>
<feature type="compositionally biased region" description="Polar residues" evidence="1">
    <location>
        <begin position="157"/>
        <end position="167"/>
    </location>
</feature>
<proteinExistence type="predicted"/>
<evidence type="ECO:0008006" key="5">
    <source>
        <dbReference type="Google" id="ProtNLM"/>
    </source>
</evidence>
<sequence length="174" mass="19281">MASQIGGSCLNLSEVRLPIGCRVRPRHEAKHASTVAADARSVFPILGLFFSAIFFLRKRRDRHPDTSFFFINVSMPSVARAVWSSRRAPRDPTAHRFFGPRTGLAARPSLGVGRVSFFPSFFSPSVLAPEKQKVQSRKVPCKMPARPEPPTDCRRAQSPTTPISSHHTGSKNEN</sequence>
<feature type="transmembrane region" description="Helical" evidence="2">
    <location>
        <begin position="39"/>
        <end position="56"/>
    </location>
</feature>
<evidence type="ECO:0000256" key="1">
    <source>
        <dbReference type="SAM" id="MobiDB-lite"/>
    </source>
</evidence>